<reference evidence="3" key="1">
    <citation type="submission" date="2018-05" db="EMBL/GenBank/DDBJ databases">
        <authorList>
            <person name="Lanie J.A."/>
            <person name="Ng W.-L."/>
            <person name="Kazmierczak K.M."/>
            <person name="Andrzejewski T.M."/>
            <person name="Davidsen T.M."/>
            <person name="Wayne K.J."/>
            <person name="Tettelin H."/>
            <person name="Glass J.I."/>
            <person name="Rusch D."/>
            <person name="Podicherti R."/>
            <person name="Tsui H.-C.T."/>
            <person name="Winkler M.E."/>
        </authorList>
    </citation>
    <scope>NUCLEOTIDE SEQUENCE</scope>
</reference>
<gene>
    <name evidence="3" type="ORF">METZ01_LOCUS2559</name>
</gene>
<dbReference type="SUPFAM" id="SSF46955">
    <property type="entry name" value="Putative DNA-binding domain"/>
    <property type="match status" value="1"/>
</dbReference>
<name>A0A381N588_9ZZZZ</name>
<sequence length="161" mass="18077">MPRSPKLKQSYSAREVAALTGLTARQLQWWDSRQLLSASVASRPTAAGGFTERRYSPVDLYELSALAELRRRGFTVQRIRKMLAALREHFKIRLFEALGDEGPVTLLIDGQEVYARTAAGTVYNLLESPGQPLLVLGQPVLETLRASVRGRPRRKTRKTKT</sequence>
<evidence type="ECO:0000256" key="1">
    <source>
        <dbReference type="ARBA" id="ARBA00023125"/>
    </source>
</evidence>
<dbReference type="Gene3D" id="1.10.1660.10">
    <property type="match status" value="1"/>
</dbReference>
<dbReference type="PANTHER" id="PTHR30204">
    <property type="entry name" value="REDOX-CYCLING DRUG-SENSING TRANSCRIPTIONAL ACTIVATOR SOXR"/>
    <property type="match status" value="1"/>
</dbReference>
<dbReference type="SMART" id="SM00422">
    <property type="entry name" value="HTH_MERR"/>
    <property type="match status" value="1"/>
</dbReference>
<dbReference type="GO" id="GO:0003700">
    <property type="term" value="F:DNA-binding transcription factor activity"/>
    <property type="evidence" value="ECO:0007669"/>
    <property type="project" value="InterPro"/>
</dbReference>
<dbReference type="InterPro" id="IPR000551">
    <property type="entry name" value="MerR-type_HTH_dom"/>
</dbReference>
<keyword evidence="1" id="KW-0238">DNA-binding</keyword>
<accession>A0A381N588</accession>
<dbReference type="InterPro" id="IPR047057">
    <property type="entry name" value="MerR_fam"/>
</dbReference>
<dbReference type="EMBL" id="UINC01000131">
    <property type="protein sequence ID" value="SUZ49705.1"/>
    <property type="molecule type" value="Genomic_DNA"/>
</dbReference>
<dbReference type="AlphaFoldDB" id="A0A381N588"/>
<dbReference type="Pfam" id="PF13411">
    <property type="entry name" value="MerR_1"/>
    <property type="match status" value="1"/>
</dbReference>
<dbReference type="PANTHER" id="PTHR30204:SF93">
    <property type="entry name" value="HTH MERR-TYPE DOMAIN-CONTAINING PROTEIN"/>
    <property type="match status" value="1"/>
</dbReference>
<evidence type="ECO:0000259" key="2">
    <source>
        <dbReference type="SMART" id="SM00422"/>
    </source>
</evidence>
<protein>
    <recommendedName>
        <fullName evidence="2">HTH merR-type domain-containing protein</fullName>
    </recommendedName>
</protein>
<evidence type="ECO:0000313" key="3">
    <source>
        <dbReference type="EMBL" id="SUZ49705.1"/>
    </source>
</evidence>
<dbReference type="GO" id="GO:0003677">
    <property type="term" value="F:DNA binding"/>
    <property type="evidence" value="ECO:0007669"/>
    <property type="project" value="UniProtKB-KW"/>
</dbReference>
<dbReference type="InterPro" id="IPR009061">
    <property type="entry name" value="DNA-bd_dom_put_sf"/>
</dbReference>
<proteinExistence type="predicted"/>
<feature type="domain" description="HTH merR-type" evidence="2">
    <location>
        <begin position="11"/>
        <end position="86"/>
    </location>
</feature>
<organism evidence="3">
    <name type="scientific">marine metagenome</name>
    <dbReference type="NCBI Taxonomy" id="408172"/>
    <lineage>
        <taxon>unclassified sequences</taxon>
        <taxon>metagenomes</taxon>
        <taxon>ecological metagenomes</taxon>
    </lineage>
</organism>